<name>A0A0E9VG64_ANGAN</name>
<dbReference type="EMBL" id="GBXM01032384">
    <property type="protein sequence ID" value="JAH76193.1"/>
    <property type="molecule type" value="Transcribed_RNA"/>
</dbReference>
<organism evidence="1">
    <name type="scientific">Anguilla anguilla</name>
    <name type="common">European freshwater eel</name>
    <name type="synonym">Muraena anguilla</name>
    <dbReference type="NCBI Taxonomy" id="7936"/>
    <lineage>
        <taxon>Eukaryota</taxon>
        <taxon>Metazoa</taxon>
        <taxon>Chordata</taxon>
        <taxon>Craniata</taxon>
        <taxon>Vertebrata</taxon>
        <taxon>Euteleostomi</taxon>
        <taxon>Actinopterygii</taxon>
        <taxon>Neopterygii</taxon>
        <taxon>Teleostei</taxon>
        <taxon>Anguilliformes</taxon>
        <taxon>Anguillidae</taxon>
        <taxon>Anguilla</taxon>
    </lineage>
</organism>
<accession>A0A0E9VG64</accession>
<protein>
    <submittedName>
        <fullName evidence="1">Uncharacterized protein</fullName>
    </submittedName>
</protein>
<reference evidence="1" key="2">
    <citation type="journal article" date="2015" name="Fish Shellfish Immunol.">
        <title>Early steps in the European eel (Anguilla anguilla)-Vibrio vulnificus interaction in the gills: Role of the RtxA13 toxin.</title>
        <authorList>
            <person name="Callol A."/>
            <person name="Pajuelo D."/>
            <person name="Ebbesson L."/>
            <person name="Teles M."/>
            <person name="MacKenzie S."/>
            <person name="Amaro C."/>
        </authorList>
    </citation>
    <scope>NUCLEOTIDE SEQUENCE</scope>
</reference>
<proteinExistence type="predicted"/>
<sequence>MLVCENAVMRISMVVIWIQCKWDSYSCREVFVLSGFEGHSIKHFNPVE</sequence>
<reference evidence="1" key="1">
    <citation type="submission" date="2014-11" db="EMBL/GenBank/DDBJ databases">
        <authorList>
            <person name="Amaro Gonzalez C."/>
        </authorList>
    </citation>
    <scope>NUCLEOTIDE SEQUENCE</scope>
</reference>
<dbReference type="AlphaFoldDB" id="A0A0E9VG64"/>
<evidence type="ECO:0000313" key="1">
    <source>
        <dbReference type="EMBL" id="JAH76193.1"/>
    </source>
</evidence>